<dbReference type="Proteomes" id="UP000419138">
    <property type="component" value="Unassembled WGS sequence"/>
</dbReference>
<evidence type="ECO:0000313" key="2">
    <source>
        <dbReference type="Proteomes" id="UP000419138"/>
    </source>
</evidence>
<comment type="caution">
    <text evidence="1">The sequence shown here is derived from an EMBL/GenBank/DDBJ whole genome shotgun (WGS) entry which is preliminary data.</text>
</comment>
<dbReference type="AlphaFoldDB" id="A0A646KS65"/>
<keyword evidence="2" id="KW-1185">Reference proteome</keyword>
<reference evidence="1 2" key="1">
    <citation type="submission" date="2019-05" db="EMBL/GenBank/DDBJ databases">
        <title>Comparative genomics and metabolomics analyses of clavulanic acid producing Streptomyces species provides insight into specialized metabolism and evolution of beta-lactam biosynthetic gene clusters.</title>
        <authorList>
            <person name="Moore M.A."/>
            <person name="Cruz-Morales P."/>
            <person name="Barona Gomez F."/>
            <person name="Kapil T."/>
        </authorList>
    </citation>
    <scope>NUCLEOTIDE SEQUENCE [LARGE SCALE GENOMIC DNA]</scope>
    <source>
        <strain evidence="1 2">NRRL 5741</strain>
    </source>
</reference>
<protein>
    <submittedName>
        <fullName evidence="1">Uncharacterized protein</fullName>
    </submittedName>
</protein>
<dbReference type="EMBL" id="VCLA01000180">
    <property type="protein sequence ID" value="MQT03856.1"/>
    <property type="molecule type" value="Genomic_DNA"/>
</dbReference>
<organism evidence="1 2">
    <name type="scientific">Streptomyces jumonjinensis</name>
    <dbReference type="NCBI Taxonomy" id="1945"/>
    <lineage>
        <taxon>Bacteria</taxon>
        <taxon>Bacillati</taxon>
        <taxon>Actinomycetota</taxon>
        <taxon>Actinomycetes</taxon>
        <taxon>Kitasatosporales</taxon>
        <taxon>Streptomycetaceae</taxon>
        <taxon>Streptomyces</taxon>
    </lineage>
</organism>
<accession>A0A646KS65</accession>
<name>A0A646KS65_STRJU</name>
<gene>
    <name evidence="1" type="ORF">FF041_27910</name>
</gene>
<dbReference type="OrthoDB" id="3541567at2"/>
<proteinExistence type="predicted"/>
<sequence>MTWAALLEQWPLIEADLHEVYGLDLSAPGLMQARSWRWLRIRILGLLSTESRLARHFEPPDLPKK</sequence>
<evidence type="ECO:0000313" key="1">
    <source>
        <dbReference type="EMBL" id="MQT03856.1"/>
    </source>
</evidence>